<protein>
    <submittedName>
        <fullName evidence="1">Uncharacterized protein</fullName>
    </submittedName>
</protein>
<dbReference type="Proteomes" id="UP000735302">
    <property type="component" value="Unassembled WGS sequence"/>
</dbReference>
<sequence length="79" mass="8798">MKCRRFQKEWGTLGFSLEKFKPTTFGGETGDPQVEQESGILGLYRPPSIMASHSAASDYSAVHEYENVTPVKHLTPIVL</sequence>
<keyword evidence="2" id="KW-1185">Reference proteome</keyword>
<name>A0AAV4BUL4_9GAST</name>
<reference evidence="1 2" key="1">
    <citation type="journal article" date="2021" name="Elife">
        <title>Chloroplast acquisition without the gene transfer in kleptoplastic sea slugs, Plakobranchus ocellatus.</title>
        <authorList>
            <person name="Maeda T."/>
            <person name="Takahashi S."/>
            <person name="Yoshida T."/>
            <person name="Shimamura S."/>
            <person name="Takaki Y."/>
            <person name="Nagai Y."/>
            <person name="Toyoda A."/>
            <person name="Suzuki Y."/>
            <person name="Arimoto A."/>
            <person name="Ishii H."/>
            <person name="Satoh N."/>
            <person name="Nishiyama T."/>
            <person name="Hasebe M."/>
            <person name="Maruyama T."/>
            <person name="Minagawa J."/>
            <person name="Obokata J."/>
            <person name="Shigenobu S."/>
        </authorList>
    </citation>
    <scope>NUCLEOTIDE SEQUENCE [LARGE SCALE GENOMIC DNA]</scope>
</reference>
<comment type="caution">
    <text evidence="1">The sequence shown here is derived from an EMBL/GenBank/DDBJ whole genome shotgun (WGS) entry which is preliminary data.</text>
</comment>
<dbReference type="AlphaFoldDB" id="A0AAV4BUL4"/>
<gene>
    <name evidence="1" type="ORF">PoB_004979300</name>
</gene>
<evidence type="ECO:0000313" key="1">
    <source>
        <dbReference type="EMBL" id="GFO23288.1"/>
    </source>
</evidence>
<proteinExistence type="predicted"/>
<organism evidence="1 2">
    <name type="scientific">Plakobranchus ocellatus</name>
    <dbReference type="NCBI Taxonomy" id="259542"/>
    <lineage>
        <taxon>Eukaryota</taxon>
        <taxon>Metazoa</taxon>
        <taxon>Spiralia</taxon>
        <taxon>Lophotrochozoa</taxon>
        <taxon>Mollusca</taxon>
        <taxon>Gastropoda</taxon>
        <taxon>Heterobranchia</taxon>
        <taxon>Euthyneura</taxon>
        <taxon>Panpulmonata</taxon>
        <taxon>Sacoglossa</taxon>
        <taxon>Placobranchoidea</taxon>
        <taxon>Plakobranchidae</taxon>
        <taxon>Plakobranchus</taxon>
    </lineage>
</organism>
<evidence type="ECO:0000313" key="2">
    <source>
        <dbReference type="Proteomes" id="UP000735302"/>
    </source>
</evidence>
<accession>A0AAV4BUL4</accession>
<dbReference type="EMBL" id="BLXT01005502">
    <property type="protein sequence ID" value="GFO23288.1"/>
    <property type="molecule type" value="Genomic_DNA"/>
</dbReference>